<evidence type="ECO:0000256" key="1">
    <source>
        <dbReference type="ARBA" id="ARBA00007734"/>
    </source>
</evidence>
<dbReference type="InterPro" id="IPR000189">
    <property type="entry name" value="Transglyc_AS"/>
</dbReference>
<keyword evidence="3" id="KW-0732">Signal</keyword>
<dbReference type="Gene3D" id="1.10.530.10">
    <property type="match status" value="1"/>
</dbReference>
<dbReference type="SUPFAM" id="SSF53955">
    <property type="entry name" value="Lysozyme-like"/>
    <property type="match status" value="1"/>
</dbReference>
<dbReference type="CDD" id="cd13401">
    <property type="entry name" value="Slt70-like"/>
    <property type="match status" value="1"/>
</dbReference>
<dbReference type="GO" id="GO:0000270">
    <property type="term" value="P:peptidoglycan metabolic process"/>
    <property type="evidence" value="ECO:0007669"/>
    <property type="project" value="InterPro"/>
</dbReference>
<dbReference type="Pfam" id="PF01464">
    <property type="entry name" value="SLT"/>
    <property type="match status" value="1"/>
</dbReference>
<evidence type="ECO:0000256" key="2">
    <source>
        <dbReference type="ARBA" id="ARBA00009387"/>
    </source>
</evidence>
<feature type="domain" description="Transglycosylase SLT" evidence="4">
    <location>
        <begin position="451"/>
        <end position="558"/>
    </location>
</feature>
<name>A0A8G2BJY2_9PROT</name>
<protein>
    <submittedName>
        <fullName evidence="5">Soluble lytic murein transglycosylase</fullName>
    </submittedName>
</protein>
<keyword evidence="6" id="KW-1185">Reference proteome</keyword>
<evidence type="ECO:0000259" key="4">
    <source>
        <dbReference type="Pfam" id="PF01464"/>
    </source>
</evidence>
<evidence type="ECO:0000256" key="3">
    <source>
        <dbReference type="ARBA" id="ARBA00022729"/>
    </source>
</evidence>
<dbReference type="PANTHER" id="PTHR37423:SF2">
    <property type="entry name" value="MEMBRANE-BOUND LYTIC MUREIN TRANSGLYCOSYLASE C"/>
    <property type="match status" value="1"/>
</dbReference>
<reference evidence="5 6" key="1">
    <citation type="submission" date="2016-10" db="EMBL/GenBank/DDBJ databases">
        <authorList>
            <person name="Varghese N."/>
            <person name="Submissions S."/>
        </authorList>
    </citation>
    <scope>NUCLEOTIDE SEQUENCE [LARGE SCALE GENOMIC DNA]</scope>
    <source>
        <strain evidence="5 6">DSM 18839</strain>
    </source>
</reference>
<dbReference type="GO" id="GO:0016020">
    <property type="term" value="C:membrane"/>
    <property type="evidence" value="ECO:0007669"/>
    <property type="project" value="InterPro"/>
</dbReference>
<dbReference type="Gene3D" id="1.25.20.10">
    <property type="entry name" value="Bacterial muramidases"/>
    <property type="match status" value="1"/>
</dbReference>
<dbReference type="SUPFAM" id="SSF48435">
    <property type="entry name" value="Bacterial muramidases"/>
    <property type="match status" value="1"/>
</dbReference>
<dbReference type="OrthoDB" id="9815002at2"/>
<organism evidence="5 6">
    <name type="scientific">Thalassobaculum litoreum DSM 18839</name>
    <dbReference type="NCBI Taxonomy" id="1123362"/>
    <lineage>
        <taxon>Bacteria</taxon>
        <taxon>Pseudomonadati</taxon>
        <taxon>Pseudomonadota</taxon>
        <taxon>Alphaproteobacteria</taxon>
        <taxon>Rhodospirillales</taxon>
        <taxon>Thalassobaculaceae</taxon>
        <taxon>Thalassobaculum</taxon>
    </lineage>
</organism>
<dbReference type="PANTHER" id="PTHR37423">
    <property type="entry name" value="SOLUBLE LYTIC MUREIN TRANSGLYCOSYLASE-RELATED"/>
    <property type="match status" value="1"/>
</dbReference>
<proteinExistence type="inferred from homology"/>
<dbReference type="GO" id="GO:0042597">
    <property type="term" value="C:periplasmic space"/>
    <property type="evidence" value="ECO:0007669"/>
    <property type="project" value="InterPro"/>
</dbReference>
<dbReference type="AlphaFoldDB" id="A0A8G2BJY2"/>
<dbReference type="PROSITE" id="PS00922">
    <property type="entry name" value="TRANSGLYCOSYLASE"/>
    <property type="match status" value="1"/>
</dbReference>
<evidence type="ECO:0000313" key="6">
    <source>
        <dbReference type="Proteomes" id="UP000198615"/>
    </source>
</evidence>
<dbReference type="GO" id="GO:0008933">
    <property type="term" value="F:peptidoglycan lytic transglycosylase activity"/>
    <property type="evidence" value="ECO:0007669"/>
    <property type="project" value="InterPro"/>
</dbReference>
<sequence length="626" mass="70207">MSPPQSRHKSPSTFGGGIHRLVVGLLGAALLFGVATGVRAQERAQETALLPPAILDESRLEAAQPLPRILTQRDVELYRKIFAEQSEGHWKTADTLIARVQNKILLGHVKAQRYLHPTAYRSSWVELRDWLRDYADLADAKRIYGLAVRRKPASAKAPRAPERGYLGGNGADAVRDVHFYVSPRKRSGSEQASIRNLAREIRSLIGKGSPSAALRKLDTKAVRRLLDPVEFAEQRGQIAKGMFVFGKDAEALRLAAKSAEEAGDDVPAAYWIAGMAAWRLGKVEEAEKHFSALAMSENAARTQRSAGAYWAARAALQLRKPADSTRWLARAAQYPLTFYGLLGRRALGVEVPFDWSLPEITDRKAKRLLSHEGARRAIALMQVGESSRAEREWRKLFPRLDRSLREPLMTIATRHNMPGLAIRLAGIIRVSTGRIYHAALYPVPRWAPADGFSVDRALIYGIIRQESGFDPRARSGRGARGLMQLMPRTANYMDANDDLEERHELYDPALNLQLGQRYVDHLLHLDRVDGDLFRLLVAYNAGPGNLGRWARSVNFKDDPLLFIESIPSRETREFIERVLSNVWIYRHRLGQTAPSLDRVAAGDWAIYRGIDDETGFKIRNARFGQD</sequence>
<evidence type="ECO:0000313" key="5">
    <source>
        <dbReference type="EMBL" id="SDG11806.1"/>
    </source>
</evidence>
<dbReference type="InterPro" id="IPR008939">
    <property type="entry name" value="Lytic_TGlycosylase_superhlx_U"/>
</dbReference>
<comment type="similarity">
    <text evidence="1">Belongs to the transglycosylase Slt family.</text>
</comment>
<dbReference type="Proteomes" id="UP000198615">
    <property type="component" value="Unassembled WGS sequence"/>
</dbReference>
<dbReference type="RefSeq" id="WP_093152124.1">
    <property type="nucleotide sequence ID" value="NZ_FNBW01000010.1"/>
</dbReference>
<comment type="similarity">
    <text evidence="2">Belongs to the virb1 family.</text>
</comment>
<dbReference type="GO" id="GO:0004553">
    <property type="term" value="F:hydrolase activity, hydrolyzing O-glycosyl compounds"/>
    <property type="evidence" value="ECO:0007669"/>
    <property type="project" value="InterPro"/>
</dbReference>
<gene>
    <name evidence="5" type="ORF">SAMN05660686_03447</name>
</gene>
<comment type="caution">
    <text evidence="5">The sequence shown here is derived from an EMBL/GenBank/DDBJ whole genome shotgun (WGS) entry which is preliminary data.</text>
</comment>
<dbReference type="EMBL" id="FNBW01000010">
    <property type="protein sequence ID" value="SDG11806.1"/>
    <property type="molecule type" value="Genomic_DNA"/>
</dbReference>
<dbReference type="InterPro" id="IPR023346">
    <property type="entry name" value="Lysozyme-like_dom_sf"/>
</dbReference>
<dbReference type="InterPro" id="IPR008258">
    <property type="entry name" value="Transglycosylase_SLT_dom_1"/>
</dbReference>
<accession>A0A8G2BJY2</accession>